<proteinExistence type="predicted"/>
<keyword evidence="2" id="KW-1185">Reference proteome</keyword>
<sequence>MRYELSRLDAFITTLHPSTAQKESNKGQIRDWLRFVHDQVITIRSSMIDEVLNTRNSKLNEGYVQAHQKGLINLLDTLLSYIVVATRNHCRLLVFLYKKICTELDGLLMLIIKLLNNFFDVTLPVPTSYAVLAHQELSEQWEVTRSALLDLEELDGTLLDIASKPLEDFLKDPRQRITYQRLSYLRDLTEQIASVLNKVSTEEDSSNFEYLSVMRDLSKVGLIEPAINVHLHMLLIYINHNSREYVNFCITALQQKVDAMPDINSKILLLRIYSKLMRLLRVKPHSRLEPEEHRVNRQVLDFIEGELEFVQMENNNGTATSATNEFYNGNNVTTAKKKIVNKLNTSFDVRELALLARLFKDSSKLKDHNTDIMRFIAQHYTTEGAEEPSYESIYNKWFNPRSSTALSVKYFLDECIKNIRKWL</sequence>
<evidence type="ECO:0000313" key="1">
    <source>
        <dbReference type="EMBL" id="MET6999412.1"/>
    </source>
</evidence>
<name>A0ABV2T9S3_9BACT</name>
<dbReference type="RefSeq" id="WP_354661977.1">
    <property type="nucleotide sequence ID" value="NZ_JBEXAC010000002.1"/>
</dbReference>
<dbReference type="EMBL" id="JBEXAC010000002">
    <property type="protein sequence ID" value="MET6999412.1"/>
    <property type="molecule type" value="Genomic_DNA"/>
</dbReference>
<comment type="caution">
    <text evidence="1">The sequence shown here is derived from an EMBL/GenBank/DDBJ whole genome shotgun (WGS) entry which is preliminary data.</text>
</comment>
<reference evidence="1 2" key="1">
    <citation type="submission" date="2024-06" db="EMBL/GenBank/DDBJ databases">
        <title>Chitinophaga defluvii sp. nov., isolated from municipal sewage.</title>
        <authorList>
            <person name="Zhang L."/>
        </authorList>
    </citation>
    <scope>NUCLEOTIDE SEQUENCE [LARGE SCALE GENOMIC DNA]</scope>
    <source>
        <strain evidence="1 2">H8</strain>
    </source>
</reference>
<evidence type="ECO:0000313" key="2">
    <source>
        <dbReference type="Proteomes" id="UP001549749"/>
    </source>
</evidence>
<organism evidence="1 2">
    <name type="scientific">Chitinophaga defluvii</name>
    <dbReference type="NCBI Taxonomy" id="3163343"/>
    <lineage>
        <taxon>Bacteria</taxon>
        <taxon>Pseudomonadati</taxon>
        <taxon>Bacteroidota</taxon>
        <taxon>Chitinophagia</taxon>
        <taxon>Chitinophagales</taxon>
        <taxon>Chitinophagaceae</taxon>
        <taxon>Chitinophaga</taxon>
    </lineage>
</organism>
<accession>A0ABV2T9S3</accession>
<gene>
    <name evidence="1" type="ORF">ABR189_18635</name>
</gene>
<protein>
    <submittedName>
        <fullName evidence="1">Uncharacterized protein</fullName>
    </submittedName>
</protein>
<dbReference type="Proteomes" id="UP001549749">
    <property type="component" value="Unassembled WGS sequence"/>
</dbReference>